<organism evidence="2 4">
    <name type="scientific">Streptococcus mitis</name>
    <dbReference type="NCBI Taxonomy" id="28037"/>
    <lineage>
        <taxon>Bacteria</taxon>
        <taxon>Bacillati</taxon>
        <taxon>Bacillota</taxon>
        <taxon>Bacilli</taxon>
        <taxon>Lactobacillales</taxon>
        <taxon>Streptococcaceae</taxon>
        <taxon>Streptococcus</taxon>
        <taxon>Streptococcus mitis group</taxon>
    </lineage>
</organism>
<dbReference type="AlphaFoldDB" id="A0A081QGX4"/>
<feature type="transmembrane region" description="Helical" evidence="1">
    <location>
        <begin position="95"/>
        <end position="126"/>
    </location>
</feature>
<dbReference type="EMBL" id="JYGQ01000004">
    <property type="protein sequence ID" value="KJQ69942.1"/>
    <property type="molecule type" value="Genomic_DNA"/>
</dbReference>
<evidence type="ECO:0000313" key="4">
    <source>
        <dbReference type="Proteomes" id="UP000033415"/>
    </source>
</evidence>
<evidence type="ECO:0000313" key="3">
    <source>
        <dbReference type="EMBL" id="KJQ75874.1"/>
    </source>
</evidence>
<evidence type="ECO:0000256" key="1">
    <source>
        <dbReference type="SAM" id="Phobius"/>
    </source>
</evidence>
<evidence type="ECO:0000313" key="5">
    <source>
        <dbReference type="Proteomes" id="UP000033590"/>
    </source>
</evidence>
<gene>
    <name evidence="2" type="ORF">TZ91_01780</name>
    <name evidence="3" type="ORF">TZ93_00342</name>
</gene>
<keyword evidence="1" id="KW-1133">Transmembrane helix</keyword>
<protein>
    <submittedName>
        <fullName evidence="2">Competence-induced protein Ccs4</fullName>
    </submittedName>
</protein>
<feature type="transmembrane region" description="Helical" evidence="1">
    <location>
        <begin position="386"/>
        <end position="407"/>
    </location>
</feature>
<feature type="transmembrane region" description="Helical" evidence="1">
    <location>
        <begin position="338"/>
        <end position="359"/>
    </location>
</feature>
<name>A0A081QGX4_STRMT</name>
<feature type="transmembrane region" description="Helical" evidence="1">
    <location>
        <begin position="312"/>
        <end position="332"/>
    </location>
</feature>
<dbReference type="Proteomes" id="UP000033590">
    <property type="component" value="Unassembled WGS sequence"/>
</dbReference>
<comment type="caution">
    <text evidence="2">The sequence shown here is derived from an EMBL/GenBank/DDBJ whole genome shotgun (WGS) entry which is preliminary data.</text>
</comment>
<feature type="transmembrane region" description="Helical" evidence="1">
    <location>
        <begin position="41"/>
        <end position="62"/>
    </location>
</feature>
<feature type="transmembrane region" description="Helical" evidence="1">
    <location>
        <begin position="191"/>
        <end position="220"/>
    </location>
</feature>
<feature type="transmembrane region" description="Helical" evidence="1">
    <location>
        <begin position="232"/>
        <end position="253"/>
    </location>
</feature>
<feature type="transmembrane region" description="Helical" evidence="1">
    <location>
        <begin position="284"/>
        <end position="305"/>
    </location>
</feature>
<evidence type="ECO:0000313" key="2">
    <source>
        <dbReference type="EMBL" id="KJQ69942.1"/>
    </source>
</evidence>
<dbReference type="PATRIC" id="fig|28037.100.peg.120"/>
<sequence>MAVYGRIEEVSETIQSNEIENRLDRNLESHVEKEEQVAFPFFRLIIGSTIATVFSVVIPLLLDMVSPSQAQDLYIGWALHQGGQLYSSYYASHGLIYYLLLYITQGGILFALVEWLALLGGGYFLFSSTDYLTGQREQAKQLLTIFYLLVSGLGFGGGYATILALPFLFAGFSFIAAYLSNPNHDKGFLRLGIFLALSFFIEPLTSLLFIAVVTIGLFVFNVGHGRLAHGVYQFFAAALGFSLIFYPVGYYVLASGGFGEALGSLLYPIDSLQVFANPQLMDNVLFYGLLTFGLGALFLVFLGLFQSKASRLYVISVPASFTFLFVLALLLFSQEPLHGSRLILILPYLLLLLMTSIRGKHSARGARRRRREEVPTLWKKFMKGNLYLPILVVVYLIAIPFVARFVLHPASYREQHQVVDRVKQETSDGDQIYIWDSHVQMYKESQRLAGSMFPSPLLYTSTEENKTSLINDLKENQPKVIVVTDKVALWSEAETLLKENYQQVKTDYSEFKVYKIK</sequence>
<accession>A0A081QGX4</accession>
<keyword evidence="1" id="KW-0812">Transmembrane</keyword>
<reference evidence="4 5" key="1">
    <citation type="submission" date="2015-02" db="EMBL/GenBank/DDBJ databases">
        <title>Evolution of amylase-binding proteins of oral streptococcal species.</title>
        <authorList>
            <person name="Haase E.M."/>
        </authorList>
    </citation>
    <scope>NUCLEOTIDE SEQUENCE [LARGE SCALE GENOMIC DNA]</scope>
    <source>
        <strain evidence="2 4">SK137</strain>
        <strain evidence="3 5">SK145</strain>
    </source>
</reference>
<keyword evidence="1" id="KW-0472">Membrane</keyword>
<feature type="transmembrane region" description="Helical" evidence="1">
    <location>
        <begin position="146"/>
        <end position="179"/>
    </location>
</feature>
<dbReference type="EMBL" id="JYGS01000001">
    <property type="protein sequence ID" value="KJQ75874.1"/>
    <property type="molecule type" value="Genomic_DNA"/>
</dbReference>
<dbReference type="Proteomes" id="UP000033415">
    <property type="component" value="Unassembled WGS sequence"/>
</dbReference>
<dbReference type="RefSeq" id="WP_033686167.1">
    <property type="nucleotide sequence ID" value="NZ_JYGQ01000004.1"/>
</dbReference>
<proteinExistence type="predicted"/>